<dbReference type="GO" id="GO:0005737">
    <property type="term" value="C:cytoplasm"/>
    <property type="evidence" value="ECO:0007669"/>
    <property type="project" value="TreeGrafter"/>
</dbReference>
<accession>A0A674D5V7</accession>
<evidence type="ECO:0000256" key="4">
    <source>
        <dbReference type="ARBA" id="ARBA00065440"/>
    </source>
</evidence>
<dbReference type="PROSITE" id="PS50077">
    <property type="entry name" value="HEAT_REPEAT"/>
    <property type="match status" value="2"/>
</dbReference>
<dbReference type="FunFam" id="1.25.10.10:FF:000161">
    <property type="entry name" value="serine/threonine-protein phosphatase 4 regulatory subunit 1"/>
    <property type="match status" value="1"/>
</dbReference>
<dbReference type="Pfam" id="PF15017">
    <property type="entry name" value="WRNPLPNID"/>
    <property type="match status" value="1"/>
</dbReference>
<dbReference type="InterPro" id="IPR011989">
    <property type="entry name" value="ARM-like"/>
</dbReference>
<dbReference type="FunFam" id="1.25.10.10:FF:000156">
    <property type="entry name" value="Serine/threonine-protein phosphatase 4 regulatory subunit 1"/>
    <property type="match status" value="1"/>
</dbReference>
<evidence type="ECO:0000259" key="8">
    <source>
        <dbReference type="Pfam" id="PF15017"/>
    </source>
</evidence>
<protein>
    <recommendedName>
        <fullName evidence="5">Serine/threonine-protein phosphatase 4 regulatory subunit 1</fullName>
    </recommendedName>
</protein>
<dbReference type="InterPro" id="IPR000357">
    <property type="entry name" value="HEAT"/>
</dbReference>
<feature type="region of interest" description="Disordered" evidence="7">
    <location>
        <begin position="409"/>
        <end position="433"/>
    </location>
</feature>
<keyword evidence="2" id="KW-0677">Repeat</keyword>
<comment type="subunit">
    <text evidence="4">Serine/threonine-protein phosphatase 4 (PP4) occurs in different assemblies of the catalytic and one or more regulatory subunits. Component of the PP4 complex PPP4C-PPP4R1. Interacts with HDAC3.</text>
</comment>
<dbReference type="Pfam" id="PF02985">
    <property type="entry name" value="HEAT"/>
    <property type="match status" value="2"/>
</dbReference>
<feature type="compositionally biased region" description="Polar residues" evidence="7">
    <location>
        <begin position="410"/>
        <end position="428"/>
    </location>
</feature>
<sequence length="870" mass="98353">MSLIVGVDDYSSESDIIIIPSALDFVSQDEMLTPLGRLDKYVASENIFNRQMVARSLLDTLKAVNEDERDCITVLERVGRLADDSEPTVRAELMEQVPHIAIFCQENRPSIPFAFSKYLLPIVVRYLADQNNQVRKTSQAALLVLLEQELIERGDIETLVCPVLVDLTAPDSNDDVKTEAMAIICKMAPMVGKDITERLFLPRFCEMCCDCRMFHVRKVCAANFGDICSVVGGDATEELLLPRFFQLCSDNVWGVRKACAECFMTVSSSTSQEVRRTKLSSLFISLISDPSRWVRQAAFQSLGQFISTFASPNSVGQYFREGEVGECYCEAPSGDTENEPQPPEKHTTSNEKDDSPADISELISLSEPVEESPSVSPQDSIPEQELYNSFHFWRMPIAEMDLDMELLQHGESSQQEPRSYGSSSQGKTKASAPVLDRKQLEELIENLEPHIDDPDVKGELCVCVYEASVCTSISMSHNETKGVVRSYQNAPNAPHRRPLRHGGEGNGWRRPTFLGWGGDLSDSSFSPEDEKKSRHQDVIPQALLDQYLSMTDPSRAQTVDMEIAKHCAYSLPGVAMTLGRQNWHCLRDTYETLASDMQWKVRRTLAFSIHELALILGDQLTAADLVPIFNSFLKDLDEVRVGVLKHLYDFLKLLHQETRRKYLYQLQEFLVTDNSRNWRFRSELAEQLVLLLELYSGQDVYDYLRPLSFSLCTDRVSSVRWTSYKLVSEIIRKVASCQVLLADFLSELVEKFCHSHKWSGRQAFTFVCQLVIEDDCVSLEQFSEHLLAPLLQLASDPVANVRVLLAKTIRQSLMEREYFLHSANSHQEALEQTLVALQMDLDKDVKYFASVHPGSTRISEDAMSTTSSTY</sequence>
<feature type="repeat" description="HEAT" evidence="6">
    <location>
        <begin position="160"/>
        <end position="199"/>
    </location>
</feature>
<evidence type="ECO:0000256" key="3">
    <source>
        <dbReference type="ARBA" id="ARBA00054228"/>
    </source>
</evidence>
<feature type="compositionally biased region" description="Basic and acidic residues" evidence="7">
    <location>
        <begin position="342"/>
        <end position="355"/>
    </location>
</feature>
<keyword evidence="10" id="KW-1185">Reference proteome</keyword>
<dbReference type="InterPro" id="IPR016024">
    <property type="entry name" value="ARM-type_fold"/>
</dbReference>
<name>A0A674D5V7_SALTR</name>
<dbReference type="InterPro" id="IPR051023">
    <property type="entry name" value="PP2A_Regulatory_Subunit_A"/>
</dbReference>
<gene>
    <name evidence="9" type="primary">PPP4R1</name>
    <name evidence="9" type="synonym">LOC115195577</name>
</gene>
<dbReference type="PANTHER" id="PTHR10648">
    <property type="entry name" value="SERINE/THREONINE-PROTEIN PHOSPHATASE PP2A 65 KDA REGULATORY SUBUNIT"/>
    <property type="match status" value="1"/>
</dbReference>
<dbReference type="PANTHER" id="PTHR10648:SF8">
    <property type="entry name" value="SERINE_THREONINE-PROTEIN PHOSPHATASE 4 REGULATORY SUBUNIT 1"/>
    <property type="match status" value="1"/>
</dbReference>
<dbReference type="InterPro" id="IPR021133">
    <property type="entry name" value="HEAT_type_2"/>
</dbReference>
<evidence type="ECO:0000256" key="7">
    <source>
        <dbReference type="SAM" id="MobiDB-lite"/>
    </source>
</evidence>
<reference evidence="9" key="2">
    <citation type="submission" date="2025-09" db="UniProtKB">
        <authorList>
            <consortium name="Ensembl"/>
        </authorList>
    </citation>
    <scope>IDENTIFICATION</scope>
</reference>
<evidence type="ECO:0000313" key="10">
    <source>
        <dbReference type="Proteomes" id="UP000472277"/>
    </source>
</evidence>
<feature type="region of interest" description="Disordered" evidence="7">
    <location>
        <begin position="329"/>
        <end position="357"/>
    </location>
</feature>
<evidence type="ECO:0000256" key="5">
    <source>
        <dbReference type="ARBA" id="ARBA00068943"/>
    </source>
</evidence>
<organism evidence="9 10">
    <name type="scientific">Salmo trutta</name>
    <name type="common">Brown trout</name>
    <dbReference type="NCBI Taxonomy" id="8032"/>
    <lineage>
        <taxon>Eukaryota</taxon>
        <taxon>Metazoa</taxon>
        <taxon>Chordata</taxon>
        <taxon>Craniata</taxon>
        <taxon>Vertebrata</taxon>
        <taxon>Euteleostomi</taxon>
        <taxon>Actinopterygii</taxon>
        <taxon>Neopterygii</taxon>
        <taxon>Teleostei</taxon>
        <taxon>Protacanthopterygii</taxon>
        <taxon>Salmoniformes</taxon>
        <taxon>Salmonidae</taxon>
        <taxon>Salmoninae</taxon>
        <taxon>Salmo</taxon>
    </lineage>
</organism>
<dbReference type="GO" id="GO:0019888">
    <property type="term" value="F:protein phosphatase regulator activity"/>
    <property type="evidence" value="ECO:0007669"/>
    <property type="project" value="TreeGrafter"/>
</dbReference>
<dbReference type="SUPFAM" id="SSF48371">
    <property type="entry name" value="ARM repeat"/>
    <property type="match status" value="1"/>
</dbReference>
<evidence type="ECO:0000313" key="9">
    <source>
        <dbReference type="Ensembl" id="ENSSTUP00000090911.1"/>
    </source>
</evidence>
<reference evidence="9" key="1">
    <citation type="submission" date="2025-08" db="UniProtKB">
        <authorList>
            <consortium name="Ensembl"/>
        </authorList>
    </citation>
    <scope>IDENTIFICATION</scope>
</reference>
<feature type="domain" description="Putative WW-binding" evidence="8">
    <location>
        <begin position="387"/>
        <end position="422"/>
    </location>
</feature>
<dbReference type="AlphaFoldDB" id="A0A674D5V7"/>
<dbReference type="Proteomes" id="UP000472277">
    <property type="component" value="Chromosome 6"/>
</dbReference>
<proteinExistence type="predicted"/>
<evidence type="ECO:0000256" key="1">
    <source>
        <dbReference type="ARBA" id="ARBA00022553"/>
    </source>
</evidence>
<comment type="function">
    <text evidence="3">Regulatory subunit of serine/threonine-protein phosphatase 4. May play a role in regulation of cell division in renal glomeruli. The PPP4C-PPP4R1 PP4 complex may play a role in dephosphorylation and regulation of HDAC3. Plays a role in the inhibition of TNF-induced NF-kappa-B activation by regulating the dephosphorylation of TRAF2.</text>
</comment>
<keyword evidence="1" id="KW-0597">Phosphoprotein</keyword>
<dbReference type="Gene3D" id="1.25.10.10">
    <property type="entry name" value="Leucine-rich Repeat Variant"/>
    <property type="match status" value="3"/>
</dbReference>
<evidence type="ECO:0000256" key="2">
    <source>
        <dbReference type="ARBA" id="ARBA00022737"/>
    </source>
</evidence>
<dbReference type="GeneTree" id="ENSGT00950000183066"/>
<evidence type="ECO:0000256" key="6">
    <source>
        <dbReference type="PROSITE-ProRule" id="PRU00103"/>
    </source>
</evidence>
<feature type="repeat" description="HEAT" evidence="6">
    <location>
        <begin position="240"/>
        <end position="278"/>
    </location>
</feature>
<dbReference type="Ensembl" id="ENSSTUT00000096722.1">
    <property type="protein sequence ID" value="ENSSTUP00000090911.1"/>
    <property type="gene ID" value="ENSSTUG00000037508.1"/>
</dbReference>
<dbReference type="InterPro" id="IPR033461">
    <property type="entry name" value="WRNPLPNID"/>
</dbReference>